<accession>A0ABR6P293</accession>
<dbReference type="RefSeq" id="WP_147144810.1">
    <property type="nucleotide sequence ID" value="NZ_JACHEZ010000005.1"/>
</dbReference>
<feature type="signal peptide" evidence="1">
    <location>
        <begin position="1"/>
        <end position="20"/>
    </location>
</feature>
<name>A0ABR6P293_9DEIN</name>
<reference evidence="2 3" key="1">
    <citation type="submission" date="2020-08" db="EMBL/GenBank/DDBJ databases">
        <title>Genomic Encyclopedia of Type Strains, Phase IV (KMG-IV): sequencing the most valuable type-strain genomes for metagenomic binning, comparative biology and taxonomic classification.</title>
        <authorList>
            <person name="Goeker M."/>
        </authorList>
    </citation>
    <scope>NUCLEOTIDE SEQUENCE [LARGE SCALE GENOMIC DNA]</scope>
    <source>
        <strain evidence="2 3">DSM 15757</strain>
    </source>
</reference>
<feature type="chain" id="PRO_5047012576" evidence="1">
    <location>
        <begin position="21"/>
        <end position="178"/>
    </location>
</feature>
<gene>
    <name evidence="2" type="ORF">HNQ05_001498</name>
</gene>
<dbReference type="Proteomes" id="UP000587579">
    <property type="component" value="Unassembled WGS sequence"/>
</dbReference>
<comment type="caution">
    <text evidence="2">The sequence shown here is derived from an EMBL/GenBank/DDBJ whole genome shotgun (WGS) entry which is preliminary data.</text>
</comment>
<evidence type="ECO:0000313" key="2">
    <source>
        <dbReference type="EMBL" id="MBB6030120.1"/>
    </source>
</evidence>
<keyword evidence="1" id="KW-0732">Signal</keyword>
<evidence type="ECO:0000256" key="1">
    <source>
        <dbReference type="SAM" id="SignalP"/>
    </source>
</evidence>
<organism evidence="2 3">
    <name type="scientific">Oceanithermus desulfurans</name>
    <dbReference type="NCBI Taxonomy" id="227924"/>
    <lineage>
        <taxon>Bacteria</taxon>
        <taxon>Thermotogati</taxon>
        <taxon>Deinococcota</taxon>
        <taxon>Deinococci</taxon>
        <taxon>Thermales</taxon>
        <taxon>Thermaceae</taxon>
        <taxon>Oceanithermus</taxon>
    </lineage>
</organism>
<sequence>MTVKKILIMSAALLLAFALAAGPLEQLREEQAPLFRVLESDGVAFFWDQAIVLDVNVAGKAMTSVNLSGELEDREGVAVSLTAMGEKGALQPMMLGILPDPEKLTEKGAEATMVAWSFLEHKLMALAMTTGATEVTPAAMSPEEAETLFKAHLPRTFAYLQEQSPEEPPVPTGDGDAP</sequence>
<evidence type="ECO:0000313" key="3">
    <source>
        <dbReference type="Proteomes" id="UP000587579"/>
    </source>
</evidence>
<protein>
    <submittedName>
        <fullName evidence="2">Uncharacterized protein</fullName>
    </submittedName>
</protein>
<dbReference type="EMBL" id="JACHEZ010000005">
    <property type="protein sequence ID" value="MBB6030120.1"/>
    <property type="molecule type" value="Genomic_DNA"/>
</dbReference>
<keyword evidence="3" id="KW-1185">Reference proteome</keyword>
<proteinExistence type="predicted"/>